<proteinExistence type="predicted"/>
<dbReference type="InterPro" id="IPR025475">
    <property type="entry name" value="DUF4326"/>
</dbReference>
<dbReference type="Pfam" id="PF14216">
    <property type="entry name" value="DUF4326"/>
    <property type="match status" value="1"/>
</dbReference>
<organism evidence="2 3">
    <name type="scientific">Pseudomonas amygdali pv. lachrymans str. M301315</name>
    <dbReference type="NCBI Taxonomy" id="629260"/>
    <lineage>
        <taxon>Bacteria</taxon>
        <taxon>Pseudomonadati</taxon>
        <taxon>Pseudomonadota</taxon>
        <taxon>Gammaproteobacteria</taxon>
        <taxon>Pseudomonadales</taxon>
        <taxon>Pseudomonadaceae</taxon>
        <taxon>Pseudomonas</taxon>
        <taxon>Pseudomonas amygdali</taxon>
    </lineage>
</organism>
<gene>
    <name evidence="2" type="ORF">PLA107_029925</name>
</gene>
<reference evidence="2 3" key="1">
    <citation type="journal article" date="2011" name="PLoS Pathog.">
        <title>Dynamic evolution of pathogenicity revealed by sequencing and comparative genomics of 19 Pseudomonas syringae isolates.</title>
        <authorList>
            <person name="Baltrus D.A."/>
            <person name="Nishimura M.T."/>
            <person name="Romanchuk A."/>
            <person name="Chang J.H."/>
            <person name="Mukhtar M.S."/>
            <person name="Cherkis K."/>
            <person name="Roach J."/>
            <person name="Grant S.R."/>
            <person name="Jones C.D."/>
            <person name="Dangl J.L."/>
        </authorList>
    </citation>
    <scope>NUCLEOTIDE SEQUENCE [LARGE SCALE GENOMIC DNA]</scope>
    <source>
        <strain evidence="2 3">M301315</strain>
    </source>
</reference>
<sequence length="131" mass="15032">MVTSVVNIHKKERCDIYIGRTKDDPMHFGNPYSLGKSAITSLSRPDRYTCLLAFHDWITGRADINVEPERRAWIWDNLDLLKGKKLGCFCHPLVCHGDIYRVLLGEITLEEVLDPIRPKPKAPEPDQVCLF</sequence>
<accession>A0AAD0M5X1</accession>
<keyword evidence="2" id="KW-0614">Plasmid</keyword>
<dbReference type="Proteomes" id="UP000006426">
    <property type="component" value="Plasmid pmppla107"/>
</dbReference>
<dbReference type="AlphaFoldDB" id="A0AAD0M5X1"/>
<evidence type="ECO:0000313" key="3">
    <source>
        <dbReference type="Proteomes" id="UP000006426"/>
    </source>
</evidence>
<geneLocation type="plasmid" evidence="3">
    <name>pmppla107</name>
</geneLocation>
<name>A0AAD0M5X1_PSEAV</name>
<evidence type="ECO:0000313" key="2">
    <source>
        <dbReference type="EMBL" id="AXH59447.1"/>
    </source>
</evidence>
<feature type="domain" description="DUF4326" evidence="1">
    <location>
        <begin position="9"/>
        <end position="99"/>
    </location>
</feature>
<evidence type="ECO:0000259" key="1">
    <source>
        <dbReference type="Pfam" id="PF14216"/>
    </source>
</evidence>
<dbReference type="GeneID" id="39474642"/>
<protein>
    <submittedName>
        <fullName evidence="2">DUF4326 domain-containing protein</fullName>
    </submittedName>
</protein>
<dbReference type="EMBL" id="CP031226">
    <property type="protein sequence ID" value="AXH59447.1"/>
    <property type="molecule type" value="Genomic_DNA"/>
</dbReference>
<dbReference type="RefSeq" id="WP_005742371.1">
    <property type="nucleotide sequence ID" value="NZ_CP031226.1"/>
</dbReference>